<name>A0A2M4DCA9_ANODA</name>
<reference evidence="2" key="1">
    <citation type="submission" date="2018-01" db="EMBL/GenBank/DDBJ databases">
        <title>An insight into the sialome of Amazonian anophelines.</title>
        <authorList>
            <person name="Ribeiro J.M."/>
            <person name="Scarpassa V."/>
            <person name="Calvo E."/>
        </authorList>
    </citation>
    <scope>NUCLEOTIDE SEQUENCE</scope>
</reference>
<feature type="chain" id="PRO_5014649827" evidence="1">
    <location>
        <begin position="22"/>
        <end position="104"/>
    </location>
</feature>
<evidence type="ECO:0000313" key="2">
    <source>
        <dbReference type="EMBL" id="MBW75101.1"/>
    </source>
</evidence>
<organism evidence="2">
    <name type="scientific">Anopheles darlingi</name>
    <name type="common">Mosquito</name>
    <dbReference type="NCBI Taxonomy" id="43151"/>
    <lineage>
        <taxon>Eukaryota</taxon>
        <taxon>Metazoa</taxon>
        <taxon>Ecdysozoa</taxon>
        <taxon>Arthropoda</taxon>
        <taxon>Hexapoda</taxon>
        <taxon>Insecta</taxon>
        <taxon>Pterygota</taxon>
        <taxon>Neoptera</taxon>
        <taxon>Endopterygota</taxon>
        <taxon>Diptera</taxon>
        <taxon>Nematocera</taxon>
        <taxon>Culicoidea</taxon>
        <taxon>Culicidae</taxon>
        <taxon>Anophelinae</taxon>
        <taxon>Anopheles</taxon>
    </lineage>
</organism>
<dbReference type="AlphaFoldDB" id="A0A2M4DCA9"/>
<feature type="signal peptide" evidence="1">
    <location>
        <begin position="1"/>
        <end position="21"/>
    </location>
</feature>
<protein>
    <submittedName>
        <fullName evidence="2">Putative secreted protein</fullName>
    </submittedName>
</protein>
<keyword evidence="1" id="KW-0732">Signal</keyword>
<sequence>MSHNVLPRHALLCLLIFRSRSSPKLTNATGRLIRPPGRGHQHLISVCATIKRENVNICALQTQHTSRMKLILSKIGEIEFLGHGHAHTHTSLDATLTLLNVHAN</sequence>
<dbReference type="EMBL" id="GGFL01010923">
    <property type="protein sequence ID" value="MBW75101.1"/>
    <property type="molecule type" value="Transcribed_RNA"/>
</dbReference>
<evidence type="ECO:0000256" key="1">
    <source>
        <dbReference type="SAM" id="SignalP"/>
    </source>
</evidence>
<accession>A0A2M4DCA9</accession>
<proteinExistence type="predicted"/>